<proteinExistence type="inferred from homology"/>
<organism evidence="7 8">
    <name type="scientific">Dillenia turbinata</name>
    <dbReference type="NCBI Taxonomy" id="194707"/>
    <lineage>
        <taxon>Eukaryota</taxon>
        <taxon>Viridiplantae</taxon>
        <taxon>Streptophyta</taxon>
        <taxon>Embryophyta</taxon>
        <taxon>Tracheophyta</taxon>
        <taxon>Spermatophyta</taxon>
        <taxon>Magnoliopsida</taxon>
        <taxon>eudicotyledons</taxon>
        <taxon>Gunneridae</taxon>
        <taxon>Pentapetalae</taxon>
        <taxon>Dilleniales</taxon>
        <taxon>Dilleniaceae</taxon>
        <taxon>Dillenia</taxon>
    </lineage>
</organism>
<dbReference type="Pfam" id="PF03171">
    <property type="entry name" value="2OG-FeII_Oxy"/>
    <property type="match status" value="1"/>
</dbReference>
<dbReference type="Gene3D" id="2.60.120.330">
    <property type="entry name" value="B-lactam Antibiotic, Isopenicillin N Synthase, Chain"/>
    <property type="match status" value="1"/>
</dbReference>
<feature type="region of interest" description="Disordered" evidence="5">
    <location>
        <begin position="1"/>
        <end position="22"/>
    </location>
</feature>
<dbReference type="GO" id="GO:0051213">
    <property type="term" value="F:dioxygenase activity"/>
    <property type="evidence" value="ECO:0007669"/>
    <property type="project" value="UniProtKB-KW"/>
</dbReference>
<evidence type="ECO:0000313" key="7">
    <source>
        <dbReference type="EMBL" id="KAK6945175.1"/>
    </source>
</evidence>
<dbReference type="InterPro" id="IPR044861">
    <property type="entry name" value="IPNS-like_FE2OG_OXY"/>
</dbReference>
<evidence type="ECO:0000256" key="5">
    <source>
        <dbReference type="SAM" id="MobiDB-lite"/>
    </source>
</evidence>
<comment type="caution">
    <text evidence="7">The sequence shown here is derived from an EMBL/GenBank/DDBJ whole genome shotgun (WGS) entry which is preliminary data.</text>
</comment>
<dbReference type="EMBL" id="JBAMMX010000003">
    <property type="protein sequence ID" value="KAK6945175.1"/>
    <property type="molecule type" value="Genomic_DNA"/>
</dbReference>
<dbReference type="InterPro" id="IPR050295">
    <property type="entry name" value="Plant_2OG-oxidoreductases"/>
</dbReference>
<name>A0AAN8W4G8_9MAGN</name>
<dbReference type="GO" id="GO:0046872">
    <property type="term" value="F:metal ion binding"/>
    <property type="evidence" value="ECO:0007669"/>
    <property type="project" value="UniProtKB-KW"/>
</dbReference>
<gene>
    <name evidence="7" type="ORF">RJ641_026277</name>
</gene>
<keyword evidence="8" id="KW-1185">Reference proteome</keyword>
<evidence type="ECO:0000256" key="4">
    <source>
        <dbReference type="RuleBase" id="RU003682"/>
    </source>
</evidence>
<keyword evidence="7" id="KW-0223">Dioxygenase</keyword>
<dbReference type="PROSITE" id="PS51471">
    <property type="entry name" value="FE2OG_OXY"/>
    <property type="match status" value="1"/>
</dbReference>
<keyword evidence="3 4" id="KW-0408">Iron</keyword>
<dbReference type="FunFam" id="2.60.120.330:FF:000018">
    <property type="entry name" value="2-oxoglutarate (2OG) and Fe(II)-dependent oxygenase superfamily protein"/>
    <property type="match status" value="1"/>
</dbReference>
<dbReference type="AlphaFoldDB" id="A0AAN8W4G8"/>
<dbReference type="SUPFAM" id="SSF51197">
    <property type="entry name" value="Clavaminate synthase-like"/>
    <property type="match status" value="1"/>
</dbReference>
<feature type="domain" description="Fe2OG dioxygenase" evidence="6">
    <location>
        <begin position="200"/>
        <end position="300"/>
    </location>
</feature>
<evidence type="ECO:0000256" key="1">
    <source>
        <dbReference type="ARBA" id="ARBA00008056"/>
    </source>
</evidence>
<evidence type="ECO:0000313" key="8">
    <source>
        <dbReference type="Proteomes" id="UP001370490"/>
    </source>
</evidence>
<dbReference type="InterPro" id="IPR027443">
    <property type="entry name" value="IPNS-like_sf"/>
</dbReference>
<protein>
    <submittedName>
        <fullName evidence="7">Isopenicillin N synthase-like, Fe(2+) 2OG dioxygenase domain</fullName>
    </submittedName>
</protein>
<dbReference type="Proteomes" id="UP001370490">
    <property type="component" value="Unassembled WGS sequence"/>
</dbReference>
<keyword evidence="2 4" id="KW-0479">Metal-binding</keyword>
<accession>A0AAN8W4G8</accession>
<evidence type="ECO:0000256" key="2">
    <source>
        <dbReference type="ARBA" id="ARBA00022723"/>
    </source>
</evidence>
<comment type="similarity">
    <text evidence="1 4">Belongs to the iron/ascorbate-dependent oxidoreductase family.</text>
</comment>
<dbReference type="PANTHER" id="PTHR47991">
    <property type="entry name" value="OXOGLUTARATE/IRON-DEPENDENT DIOXYGENASE"/>
    <property type="match status" value="1"/>
</dbReference>
<evidence type="ECO:0000259" key="6">
    <source>
        <dbReference type="PROSITE" id="PS51471"/>
    </source>
</evidence>
<reference evidence="7 8" key="1">
    <citation type="submission" date="2023-12" db="EMBL/GenBank/DDBJ databases">
        <title>A high-quality genome assembly for Dillenia turbinata (Dilleniales).</title>
        <authorList>
            <person name="Chanderbali A."/>
        </authorList>
    </citation>
    <scope>NUCLEOTIDE SEQUENCE [LARGE SCALE GENOMIC DNA]</scope>
    <source>
        <strain evidence="7">LSX21</strain>
        <tissue evidence="7">Leaf</tissue>
    </source>
</reference>
<evidence type="ECO:0000256" key="3">
    <source>
        <dbReference type="ARBA" id="ARBA00023004"/>
    </source>
</evidence>
<feature type="compositionally biased region" description="Polar residues" evidence="5">
    <location>
        <begin position="1"/>
        <end position="11"/>
    </location>
</feature>
<dbReference type="Pfam" id="PF14226">
    <property type="entry name" value="DIOX_N"/>
    <property type="match status" value="1"/>
</dbReference>
<dbReference type="InterPro" id="IPR005123">
    <property type="entry name" value="Oxoglu/Fe-dep_dioxygenase_dom"/>
</dbReference>
<sequence>MAATKSVQQMSMDGDEPPERYFVKDGRFGAIDTSPPQASIPIINMSLFSSSSSPSSKEEKEELNKLRSAFCSWGCIQIVGHGIPETFLDKVREIVMQFFELPMGEKQKHSQEPDNFEGYGNDLIVSDKQVLDWLDRLRLMVLPEDKQNLSYWPKDPKNFREILVEYSMKTKLVMKDLFKAMAKSLNLEENSFEKKFEARSILKARMSFYPICPKPDQILGLKPHSDSSGITTILQNKEVQGLQVFKENQWFGVTPLPHTIFVNLGDQMQILSNGMFKSPLHRVVTNTKATRISIAMFIEPEPEEDIGPVDGLIEENRPRLYRTVKNYAQFNYESFQKGQIALEAARI</sequence>
<keyword evidence="4" id="KW-0560">Oxidoreductase</keyword>
<dbReference type="InterPro" id="IPR026992">
    <property type="entry name" value="DIOX_N"/>
</dbReference>